<feature type="region of interest" description="Disordered" evidence="2">
    <location>
        <begin position="431"/>
        <end position="469"/>
    </location>
</feature>
<feature type="domain" description="Purple acid phosphatase N-terminal" evidence="5">
    <location>
        <begin position="32"/>
        <end position="116"/>
    </location>
</feature>
<dbReference type="GO" id="GO:0046872">
    <property type="term" value="F:metal ion binding"/>
    <property type="evidence" value="ECO:0007669"/>
    <property type="project" value="InterPro"/>
</dbReference>
<reference evidence="6 7" key="1">
    <citation type="submission" date="2014-08" db="EMBL/GenBank/DDBJ databases">
        <title>Complete genome sequence of Corynebacterium phocae M408/89/1(T)(=DSM 44612(T)), isolated from the common seal (Phoca vitulina).</title>
        <authorList>
            <person name="Ruckert C."/>
            <person name="Albersmeier A."/>
            <person name="Winkler A."/>
            <person name="Kalinowski J."/>
        </authorList>
    </citation>
    <scope>NUCLEOTIDE SEQUENCE [LARGE SCALE GENOMIC DNA]</scope>
    <source>
        <strain evidence="6 7">M408/89/1</strain>
    </source>
</reference>
<dbReference type="GO" id="GO:0003993">
    <property type="term" value="F:acid phosphatase activity"/>
    <property type="evidence" value="ECO:0007669"/>
    <property type="project" value="InterPro"/>
</dbReference>
<dbReference type="Gene3D" id="3.60.21.10">
    <property type="match status" value="1"/>
</dbReference>
<dbReference type="AlphaFoldDB" id="A0A1L7D6M0"/>
<evidence type="ECO:0000259" key="4">
    <source>
        <dbReference type="Pfam" id="PF00149"/>
    </source>
</evidence>
<dbReference type="SUPFAM" id="SSF49363">
    <property type="entry name" value="Purple acid phosphatase, N-terminal domain"/>
    <property type="match status" value="1"/>
</dbReference>
<evidence type="ECO:0000256" key="3">
    <source>
        <dbReference type="SAM" id="Phobius"/>
    </source>
</evidence>
<dbReference type="Pfam" id="PF00149">
    <property type="entry name" value="Metallophos"/>
    <property type="match status" value="1"/>
</dbReference>
<evidence type="ECO:0000259" key="5">
    <source>
        <dbReference type="Pfam" id="PF16656"/>
    </source>
</evidence>
<dbReference type="Pfam" id="PF16656">
    <property type="entry name" value="Pur_ac_phosph_N"/>
    <property type="match status" value="1"/>
</dbReference>
<dbReference type="EMBL" id="CP009249">
    <property type="protein sequence ID" value="APT93770.1"/>
    <property type="molecule type" value="Genomic_DNA"/>
</dbReference>
<keyword evidence="3" id="KW-1133">Transmembrane helix</keyword>
<gene>
    <name evidence="6" type="ORF">CPHO_09340</name>
</gene>
<dbReference type="InterPro" id="IPR015914">
    <property type="entry name" value="PAPs_N"/>
</dbReference>
<evidence type="ECO:0000313" key="7">
    <source>
        <dbReference type="Proteomes" id="UP000185491"/>
    </source>
</evidence>
<keyword evidence="7" id="KW-1185">Reference proteome</keyword>
<keyword evidence="3" id="KW-0812">Transmembrane</keyword>
<evidence type="ECO:0000256" key="2">
    <source>
        <dbReference type="SAM" id="MobiDB-lite"/>
    </source>
</evidence>
<name>A0A1L7D6M0_9CORY</name>
<evidence type="ECO:0000313" key="6">
    <source>
        <dbReference type="EMBL" id="APT93770.1"/>
    </source>
</evidence>
<dbReference type="InterPro" id="IPR004843">
    <property type="entry name" value="Calcineurin-like_PHP"/>
</dbReference>
<sequence length="509" mass="55010">MLPLTVFAACAVGTPTIQAPAVAATTPIYRTILQPGAQESQVIVSWRTRALGAKEVLELTSPTGALMTFPAAERDAGAVFYKSNFATATGLAENTTYSYRVGSPDAGWSATETFTTGSFGDDWSFIAVADPQVGVGGLINAQRDAWQNTIATAVAEDPDASLIWSLGDQVEGWGLLEAQYDAFFAAPEIRHIPTNALVGNHEYYPSQLALGDYDEHFINPHQAADIRDYYFERNNILFIEIDSNRDSAADIERHKQFIQATIDERGAHNDWIILGMHHSFYSQGSHHFDAGVQRLRAELSPFISQMNIDAVLSGHDHIYTRSHLMNGTTPVEPARDPARGDVLNPSDGEVLYITTTTAGGGKYYDFTDRNNVKHPDARFENIDKSLEHDSTAVWRQDYTEDYMIVEVTEQALTFTTYNANDPNVVDKVTLRNRDASSNPGGTTPGASNPGANNPDADNPGSGSTTSEDQQSSAGAVIGIILAVLALLGGAGALLGPLATNLPGVRKFLP</sequence>
<dbReference type="KEGG" id="cpho:CPHO_09340"/>
<dbReference type="InterPro" id="IPR029052">
    <property type="entry name" value="Metallo-depent_PP-like"/>
</dbReference>
<feature type="domain" description="Calcineurin-like phosphoesterase" evidence="4">
    <location>
        <begin position="126"/>
        <end position="319"/>
    </location>
</feature>
<protein>
    <submittedName>
        <fullName evidence="6">Phosphohydrolase</fullName>
    </submittedName>
</protein>
<proteinExistence type="predicted"/>
<dbReference type="Gene3D" id="2.60.40.380">
    <property type="entry name" value="Purple acid phosphatase-like, N-terminal"/>
    <property type="match status" value="1"/>
</dbReference>
<feature type="transmembrane region" description="Helical" evidence="3">
    <location>
        <begin position="473"/>
        <end position="498"/>
    </location>
</feature>
<accession>A0A1L7D6M0</accession>
<organism evidence="6 7">
    <name type="scientific">Corynebacterium phocae</name>
    <dbReference type="NCBI Taxonomy" id="161895"/>
    <lineage>
        <taxon>Bacteria</taxon>
        <taxon>Bacillati</taxon>
        <taxon>Actinomycetota</taxon>
        <taxon>Actinomycetes</taxon>
        <taxon>Mycobacteriales</taxon>
        <taxon>Corynebacteriaceae</taxon>
        <taxon>Corynebacterium</taxon>
    </lineage>
</organism>
<dbReference type="InterPro" id="IPR008963">
    <property type="entry name" value="Purple_acid_Pase-like_N"/>
</dbReference>
<evidence type="ECO:0000256" key="1">
    <source>
        <dbReference type="ARBA" id="ARBA00022729"/>
    </source>
</evidence>
<dbReference type="PANTHER" id="PTHR45867:SF3">
    <property type="entry name" value="ACID PHOSPHATASE TYPE 7"/>
    <property type="match status" value="1"/>
</dbReference>
<feature type="compositionally biased region" description="Low complexity" evidence="2">
    <location>
        <begin position="444"/>
        <end position="460"/>
    </location>
</feature>
<keyword evidence="3" id="KW-0472">Membrane</keyword>
<dbReference type="PANTHER" id="PTHR45867">
    <property type="entry name" value="PURPLE ACID PHOSPHATASE"/>
    <property type="match status" value="1"/>
</dbReference>
<keyword evidence="6" id="KW-0378">Hydrolase</keyword>
<keyword evidence="1" id="KW-0732">Signal</keyword>
<dbReference type="Proteomes" id="UP000185491">
    <property type="component" value="Chromosome"/>
</dbReference>
<dbReference type="SUPFAM" id="SSF56300">
    <property type="entry name" value="Metallo-dependent phosphatases"/>
    <property type="match status" value="1"/>
</dbReference>
<dbReference type="STRING" id="161895.CPHO_09340"/>